<dbReference type="InterPro" id="IPR005849">
    <property type="entry name" value="GalP_Utransf_N"/>
</dbReference>
<organism evidence="6 7">
    <name type="scientific">Puccinia striiformis</name>
    <dbReference type="NCBI Taxonomy" id="27350"/>
    <lineage>
        <taxon>Eukaryota</taxon>
        <taxon>Fungi</taxon>
        <taxon>Dikarya</taxon>
        <taxon>Basidiomycota</taxon>
        <taxon>Pucciniomycotina</taxon>
        <taxon>Pucciniomycetes</taxon>
        <taxon>Pucciniales</taxon>
        <taxon>Pucciniaceae</taxon>
        <taxon>Puccinia</taxon>
    </lineage>
</organism>
<dbReference type="VEuPathDB" id="FungiDB:PSHT_08682"/>
<proteinExistence type="predicted"/>
<dbReference type="OrthoDB" id="418412at2759"/>
<keyword evidence="7" id="KW-1185">Reference proteome</keyword>
<accession>A0A2S4VMC2</accession>
<dbReference type="EMBL" id="PKSM01000117">
    <property type="protein sequence ID" value="POW10643.1"/>
    <property type="molecule type" value="Genomic_DNA"/>
</dbReference>
<dbReference type="PANTHER" id="PTHR11943:SF1">
    <property type="entry name" value="GALACTOSE-1-PHOSPHATE URIDYLYLTRANSFERASE"/>
    <property type="match status" value="1"/>
</dbReference>
<protein>
    <recommendedName>
        <fullName evidence="1">Galactose-1-phosphate uridylyltransferase</fullName>
    </recommendedName>
</protein>
<reference evidence="7" key="2">
    <citation type="journal article" date="2018" name="BMC Genomics">
        <title>Genomic insights into host adaptation between the wheat stripe rust pathogen (Puccinia striiformis f. sp. tritici) and the barley stripe rust pathogen (Puccinia striiformis f. sp. hordei).</title>
        <authorList>
            <person name="Xia C."/>
            <person name="Wang M."/>
            <person name="Yin C."/>
            <person name="Cornejo O.E."/>
            <person name="Hulbert S.H."/>
            <person name="Chen X."/>
        </authorList>
    </citation>
    <scope>NUCLEOTIDE SEQUENCE [LARGE SCALE GENOMIC DNA]</scope>
    <source>
        <strain evidence="7">93TX-2</strain>
    </source>
</reference>
<evidence type="ECO:0000256" key="1">
    <source>
        <dbReference type="ARBA" id="ARBA00016340"/>
    </source>
</evidence>
<feature type="non-terminal residue" evidence="6">
    <location>
        <position position="300"/>
    </location>
</feature>
<keyword evidence="3" id="KW-0548">Nucleotidyltransferase</keyword>
<keyword evidence="2" id="KW-0808">Transferase</keyword>
<dbReference type="GO" id="GO:0008108">
    <property type="term" value="F:UDP-glucose:hexose-1-phosphate uridylyltransferase activity"/>
    <property type="evidence" value="ECO:0007669"/>
    <property type="project" value="InterPro"/>
</dbReference>
<evidence type="ECO:0000313" key="7">
    <source>
        <dbReference type="Proteomes" id="UP000238274"/>
    </source>
</evidence>
<evidence type="ECO:0000256" key="2">
    <source>
        <dbReference type="ARBA" id="ARBA00022679"/>
    </source>
</evidence>
<dbReference type="AlphaFoldDB" id="A0A2S4VMC2"/>
<dbReference type="GO" id="GO:0005737">
    <property type="term" value="C:cytoplasm"/>
    <property type="evidence" value="ECO:0007669"/>
    <property type="project" value="TreeGrafter"/>
</dbReference>
<evidence type="ECO:0000256" key="4">
    <source>
        <dbReference type="ARBA" id="ARBA00023277"/>
    </source>
</evidence>
<dbReference type="Proteomes" id="UP000238274">
    <property type="component" value="Unassembled WGS sequence"/>
</dbReference>
<reference evidence="7" key="3">
    <citation type="journal article" date="2018" name="Mol. Plant Microbe Interact.">
        <title>Genome sequence resources for the wheat stripe rust pathogen (Puccinia striiformis f. sp. tritici) and the barley stripe rust pathogen (Puccinia striiformis f. sp. hordei).</title>
        <authorList>
            <person name="Xia C."/>
            <person name="Wang M."/>
            <person name="Yin C."/>
            <person name="Cornejo O.E."/>
            <person name="Hulbert S.H."/>
            <person name="Chen X."/>
        </authorList>
    </citation>
    <scope>NUCLEOTIDE SEQUENCE [LARGE SCALE GENOMIC DNA]</scope>
    <source>
        <strain evidence="7">93TX-2</strain>
    </source>
</reference>
<dbReference type="GO" id="GO:0033499">
    <property type="term" value="P:galactose catabolic process via UDP-galactose, Leloir pathway"/>
    <property type="evidence" value="ECO:0007669"/>
    <property type="project" value="TreeGrafter"/>
</dbReference>
<reference evidence="6 7" key="1">
    <citation type="submission" date="2017-12" db="EMBL/GenBank/DDBJ databases">
        <title>Gene loss provides genomic basis for host adaptation in cereal stripe rust fungi.</title>
        <authorList>
            <person name="Xia C."/>
        </authorList>
    </citation>
    <scope>NUCLEOTIDE SEQUENCE [LARGE SCALE GENOMIC DNA]</scope>
    <source>
        <strain evidence="6 7">93TX-2</strain>
    </source>
</reference>
<dbReference type="PANTHER" id="PTHR11943">
    <property type="entry name" value="GALACTOSE-1-PHOSPHATE URIDYLYLTRANSFERASE"/>
    <property type="match status" value="1"/>
</dbReference>
<comment type="caution">
    <text evidence="6">The sequence shown here is derived from an EMBL/GenBank/DDBJ whole genome shotgun (WGS) entry which is preliminary data.</text>
</comment>
<gene>
    <name evidence="6" type="ORF">PSHT_08682</name>
</gene>
<evidence type="ECO:0000256" key="3">
    <source>
        <dbReference type="ARBA" id="ARBA00022695"/>
    </source>
</evidence>
<dbReference type="Gene3D" id="3.30.428.10">
    <property type="entry name" value="HIT-like"/>
    <property type="match status" value="1"/>
</dbReference>
<feature type="domain" description="Galactose-1-phosphate uridyl transferase N-terminal" evidence="5">
    <location>
        <begin position="55"/>
        <end position="243"/>
    </location>
</feature>
<evidence type="ECO:0000259" key="5">
    <source>
        <dbReference type="Pfam" id="PF01087"/>
    </source>
</evidence>
<name>A0A2S4VMC2_9BASI</name>
<dbReference type="SUPFAM" id="SSF54197">
    <property type="entry name" value="HIT-like"/>
    <property type="match status" value="1"/>
</dbReference>
<evidence type="ECO:0000313" key="6">
    <source>
        <dbReference type="EMBL" id="POW10643.1"/>
    </source>
</evidence>
<dbReference type="InterPro" id="IPR001937">
    <property type="entry name" value="GalP_UDPtransf1"/>
</dbReference>
<dbReference type="InterPro" id="IPR036265">
    <property type="entry name" value="HIT-like_sf"/>
</dbReference>
<dbReference type="Pfam" id="PF01087">
    <property type="entry name" value="GalP_UDP_transf"/>
    <property type="match status" value="1"/>
</dbReference>
<dbReference type="GO" id="GO:0008270">
    <property type="term" value="F:zinc ion binding"/>
    <property type="evidence" value="ECO:0007669"/>
    <property type="project" value="InterPro"/>
</dbReference>
<sequence length="300" mass="33686">MPHGQLPISTPECNRLLIPPSILVKGSIHSLMNGSYAHILFPERISHVYPYRQINVLIVSPHCNNQPWQGQIKTNEVSELLPCDPKCFLCPNNTLAGGQVTNNYALAYFFEVNDFAAVNDLETEPACGKCFVICYNPRHMGGDWRRIIDNIIIKDLTMAELSPDQISPIINAWIELYTTIKRKHPNDLSAQWFLTPSKLNHIVVDSQSLSCDLEESDLLCFCTRFKNKGTMLGCSNPHPHEQIEVPDSAQLQDSRPSLLLFYAHSELNPKPSPRVLLGSCACLGYLALQSTRLTPLSLYI</sequence>
<dbReference type="VEuPathDB" id="FungiDB:PSTT_05419"/>
<keyword evidence="4" id="KW-0119">Carbohydrate metabolism</keyword>